<protein>
    <submittedName>
        <fullName evidence="1">Uncharacterized protein</fullName>
    </submittedName>
</protein>
<evidence type="ECO:0000313" key="1">
    <source>
        <dbReference type="EMBL" id="JAD30497.1"/>
    </source>
</evidence>
<reference evidence="1" key="2">
    <citation type="journal article" date="2015" name="Data Brief">
        <title>Shoot transcriptome of the giant reed, Arundo donax.</title>
        <authorList>
            <person name="Barrero R.A."/>
            <person name="Guerrero F.D."/>
            <person name="Moolhuijzen P."/>
            <person name="Goolsby J.A."/>
            <person name="Tidwell J."/>
            <person name="Bellgard S.E."/>
            <person name="Bellgard M.I."/>
        </authorList>
    </citation>
    <scope>NUCLEOTIDE SEQUENCE</scope>
    <source>
        <tissue evidence="1">Shoot tissue taken approximately 20 cm above the soil surface</tissue>
    </source>
</reference>
<organism evidence="1">
    <name type="scientific">Arundo donax</name>
    <name type="common">Giant reed</name>
    <name type="synonym">Donax arundinaceus</name>
    <dbReference type="NCBI Taxonomy" id="35708"/>
    <lineage>
        <taxon>Eukaryota</taxon>
        <taxon>Viridiplantae</taxon>
        <taxon>Streptophyta</taxon>
        <taxon>Embryophyta</taxon>
        <taxon>Tracheophyta</taxon>
        <taxon>Spermatophyta</taxon>
        <taxon>Magnoliopsida</taxon>
        <taxon>Liliopsida</taxon>
        <taxon>Poales</taxon>
        <taxon>Poaceae</taxon>
        <taxon>PACMAD clade</taxon>
        <taxon>Arundinoideae</taxon>
        <taxon>Arundineae</taxon>
        <taxon>Arundo</taxon>
    </lineage>
</organism>
<dbReference type="EMBL" id="GBRH01267398">
    <property type="protein sequence ID" value="JAD30497.1"/>
    <property type="molecule type" value="Transcribed_RNA"/>
</dbReference>
<proteinExistence type="predicted"/>
<name>A0A0A8Z6M9_ARUDO</name>
<reference evidence="1" key="1">
    <citation type="submission" date="2014-09" db="EMBL/GenBank/DDBJ databases">
        <authorList>
            <person name="Magalhaes I.L.F."/>
            <person name="Oliveira U."/>
            <person name="Santos F.R."/>
            <person name="Vidigal T.H.D.A."/>
            <person name="Brescovit A.D."/>
            <person name="Santos A.J."/>
        </authorList>
    </citation>
    <scope>NUCLEOTIDE SEQUENCE</scope>
    <source>
        <tissue evidence="1">Shoot tissue taken approximately 20 cm above the soil surface</tissue>
    </source>
</reference>
<accession>A0A0A8Z6M9</accession>
<dbReference type="AlphaFoldDB" id="A0A0A8Z6M9"/>
<sequence>MDPSGPSQSSLVSRHHVDLAHSGPQTLALVHSKEKTQPTELSTTVLDPTGQPLCVSVNDRATPNGYKKRIYSLFPSKKNSQKSQKMLEPISSVFHMFSIRENIFKCIEI</sequence>